<keyword evidence="4" id="KW-0645">Protease</keyword>
<evidence type="ECO:0000256" key="7">
    <source>
        <dbReference type="ARBA" id="ARBA00022801"/>
    </source>
</evidence>
<evidence type="ECO:0000256" key="1">
    <source>
        <dbReference type="ARBA" id="ARBA00001947"/>
    </source>
</evidence>
<evidence type="ECO:0000256" key="8">
    <source>
        <dbReference type="ARBA" id="ARBA00022833"/>
    </source>
</evidence>
<dbReference type="GO" id="GO:0008237">
    <property type="term" value="F:metallopeptidase activity"/>
    <property type="evidence" value="ECO:0007669"/>
    <property type="project" value="UniProtKB-KW"/>
</dbReference>
<feature type="signal peptide" evidence="10">
    <location>
        <begin position="1"/>
        <end position="19"/>
    </location>
</feature>
<name>A0A7W1WTB6_9BACL</name>
<gene>
    <name evidence="13" type="ORF">H1191_15485</name>
</gene>
<evidence type="ECO:0000256" key="9">
    <source>
        <dbReference type="ARBA" id="ARBA00023049"/>
    </source>
</evidence>
<keyword evidence="3" id="KW-0964">Secreted</keyword>
<dbReference type="AlphaFoldDB" id="A0A7W1WTB6"/>
<reference evidence="13 14" key="1">
    <citation type="submission" date="2020-07" db="EMBL/GenBank/DDBJ databases">
        <authorList>
            <person name="Feng H."/>
        </authorList>
    </citation>
    <scope>NUCLEOTIDE SEQUENCE [LARGE SCALE GENOMIC DNA]</scope>
    <source>
        <strain evidence="14">s-10</strain>
    </source>
</reference>
<dbReference type="PANTHER" id="PTHR13062">
    <property type="entry name" value="COLLAGENASE"/>
    <property type="match status" value="1"/>
</dbReference>
<evidence type="ECO:0000256" key="5">
    <source>
        <dbReference type="ARBA" id="ARBA00022723"/>
    </source>
</evidence>
<feature type="domain" description="Immune inhibitor A-like metallopeptidase VEG" evidence="12">
    <location>
        <begin position="596"/>
        <end position="746"/>
    </location>
</feature>
<dbReference type="Pfam" id="PF20774">
    <property type="entry name" value="InhA-like_VEG"/>
    <property type="match status" value="1"/>
</dbReference>
<dbReference type="GO" id="GO:0006508">
    <property type="term" value="P:proteolysis"/>
    <property type="evidence" value="ECO:0007669"/>
    <property type="project" value="UniProtKB-KW"/>
</dbReference>
<dbReference type="GO" id="GO:0046872">
    <property type="term" value="F:metal ion binding"/>
    <property type="evidence" value="ECO:0007669"/>
    <property type="project" value="UniProtKB-KW"/>
</dbReference>
<dbReference type="PANTHER" id="PTHR13062:SF12">
    <property type="entry name" value="ALPHA-2-MACROGLOBULIN DOMAIN-CONTAINING PROTEIN"/>
    <property type="match status" value="1"/>
</dbReference>
<comment type="cofactor">
    <cofactor evidence="1">
        <name>Zn(2+)</name>
        <dbReference type="ChEBI" id="CHEBI:29105"/>
    </cofactor>
</comment>
<keyword evidence="6 10" id="KW-0732">Signal</keyword>
<dbReference type="InterPro" id="IPR008757">
    <property type="entry name" value="Peptidase_M6-like_domain"/>
</dbReference>
<keyword evidence="7" id="KW-0378">Hydrolase</keyword>
<keyword evidence="8" id="KW-0862">Zinc</keyword>
<sequence>MKINKSVIALLSTSLLIGAAVVTPGAGYAKSAPAAKVSESEVDWSVVNQEALVKSLIKKGKLSKDASPAEIEKAVKAYATRGKTPNAKTGGIDVSSKFGKRAYKGKKALQKRVAKKIAGLKESVPEAKGLKKRHVDNAVVALIEFPDYPHNNIKREDDSHFWVKDFNQKHYQNLLFNRNGFTMDDGTKLKTMTQYYLEQSAGYWALDGKVTPWIKAKNDAAYYGSHAGYANDARPRELVKETLESVGKQIAGNEAKFDQRDPYDFDNDGNVSEPDGLLDNLFIVHSGMGEEAGGGDLGENAIWSHRSVIGAEPVPIPGTTLKAFDYIIQPEDGASGVFCHEYGHNLGLPDEYDTGYTGSGSPVEAWSLMSYGSWTGKILGTEPTGFSPWAKLFFHETYGGNWPAPTVIDFEELHKKRKFKVKEAVADTKSGKMLKINLPDRLVDPPTQPLGSKSYFSTKGDMLNTKMISSEIDLTNAKTAKLTFDSWREIETDYDYLYVNIYADGATKPTPVKAYDDNTNKQWVTEEIDLSGFVGKKIKVEFQYVTDIALTMEGFYADNITVEADGNVVLKDDAEGTPKFTLDGFKVFDGSRISYPNYYLVEWRTHNGVDEGLAHLRRNNSYLPYDPGMLVWYYDGRFGEDNMTGVHPGEGFLGVVDAHQRGHYWDNGEVGTTRYQINDAAFGFEPTSPINVVYPEFSMKYDPLPGIKTFYDGNDYSSPFNPAGGKLLPKNGLKIELKKVNRDKTQAWIEVSKVKK</sequence>
<dbReference type="NCBIfam" id="TIGR03296">
    <property type="entry name" value="M6dom_TIGR03296"/>
    <property type="match status" value="1"/>
</dbReference>
<dbReference type="InterPro" id="IPR012300">
    <property type="entry name" value="Pept_M6_InhA"/>
</dbReference>
<evidence type="ECO:0000256" key="3">
    <source>
        <dbReference type="ARBA" id="ARBA00022525"/>
    </source>
</evidence>
<evidence type="ECO:0000313" key="13">
    <source>
        <dbReference type="EMBL" id="MBA4495696.1"/>
    </source>
</evidence>
<keyword evidence="9" id="KW-0482">Metalloprotease</keyword>
<dbReference type="GO" id="GO:0005576">
    <property type="term" value="C:extracellular region"/>
    <property type="evidence" value="ECO:0007669"/>
    <property type="project" value="UniProtKB-SubCell"/>
</dbReference>
<evidence type="ECO:0000259" key="11">
    <source>
        <dbReference type="Pfam" id="PF05547"/>
    </source>
</evidence>
<dbReference type="SUPFAM" id="SSF55486">
    <property type="entry name" value="Metalloproteases ('zincins'), catalytic domain"/>
    <property type="match status" value="1"/>
</dbReference>
<evidence type="ECO:0000256" key="4">
    <source>
        <dbReference type="ARBA" id="ARBA00022670"/>
    </source>
</evidence>
<evidence type="ECO:0000256" key="10">
    <source>
        <dbReference type="SAM" id="SignalP"/>
    </source>
</evidence>
<comment type="subcellular location">
    <subcellularLocation>
        <location evidence="2">Secreted</location>
    </subcellularLocation>
</comment>
<accession>A0A7W1WTB6</accession>
<dbReference type="EMBL" id="JACEIQ010000017">
    <property type="protein sequence ID" value="MBA4495696.1"/>
    <property type="molecule type" value="Genomic_DNA"/>
</dbReference>
<feature type="domain" description="Peptidase M6-like" evidence="11">
    <location>
        <begin position="132"/>
        <end position="402"/>
    </location>
</feature>
<dbReference type="RefSeq" id="WP_181753410.1">
    <property type="nucleotide sequence ID" value="NZ_JACEIQ010000017.1"/>
</dbReference>
<comment type="caution">
    <text evidence="13">The sequence shown here is derived from an EMBL/GenBank/DDBJ whole genome shotgun (WGS) entry which is preliminary data.</text>
</comment>
<dbReference type="Pfam" id="PF05547">
    <property type="entry name" value="Peptidase_M6"/>
    <property type="match status" value="1"/>
</dbReference>
<feature type="chain" id="PRO_5038555631" evidence="10">
    <location>
        <begin position="20"/>
        <end position="756"/>
    </location>
</feature>
<evidence type="ECO:0000256" key="2">
    <source>
        <dbReference type="ARBA" id="ARBA00004613"/>
    </source>
</evidence>
<dbReference type="PIRSF" id="PIRSF007519">
    <property type="entry name" value="Protease_InhA"/>
    <property type="match status" value="1"/>
</dbReference>
<evidence type="ECO:0000313" key="14">
    <source>
        <dbReference type="Proteomes" id="UP000535491"/>
    </source>
</evidence>
<dbReference type="Pfam" id="PF20773">
    <property type="entry name" value="InhA-like_MAM"/>
    <property type="match status" value="1"/>
</dbReference>
<evidence type="ECO:0000256" key="6">
    <source>
        <dbReference type="ARBA" id="ARBA00022729"/>
    </source>
</evidence>
<dbReference type="InterPro" id="IPR048665">
    <property type="entry name" value="InhA-like_VEG"/>
</dbReference>
<evidence type="ECO:0000259" key="12">
    <source>
        <dbReference type="Pfam" id="PF20774"/>
    </source>
</evidence>
<proteinExistence type="predicted"/>
<organism evidence="13 14">
    <name type="scientific">Paenactinomyces guangxiensis</name>
    <dbReference type="NCBI Taxonomy" id="1490290"/>
    <lineage>
        <taxon>Bacteria</taxon>
        <taxon>Bacillati</taxon>
        <taxon>Bacillota</taxon>
        <taxon>Bacilli</taxon>
        <taxon>Bacillales</taxon>
        <taxon>Thermoactinomycetaceae</taxon>
        <taxon>Paenactinomyces</taxon>
    </lineage>
</organism>
<keyword evidence="5" id="KW-0479">Metal-binding</keyword>
<protein>
    <submittedName>
        <fullName evidence="13">Immune inhibitor A</fullName>
    </submittedName>
</protein>
<keyword evidence="14" id="KW-1185">Reference proteome</keyword>
<dbReference type="Proteomes" id="UP000535491">
    <property type="component" value="Unassembled WGS sequence"/>
</dbReference>